<gene>
    <name evidence="1" type="ORF">QFC19_008010</name>
</gene>
<comment type="caution">
    <text evidence="1">The sequence shown here is derived from an EMBL/GenBank/DDBJ whole genome shotgun (WGS) entry which is preliminary data.</text>
</comment>
<proteinExistence type="predicted"/>
<protein>
    <submittedName>
        <fullName evidence="1">Uncharacterized protein</fullName>
    </submittedName>
</protein>
<evidence type="ECO:0000313" key="2">
    <source>
        <dbReference type="Proteomes" id="UP001241377"/>
    </source>
</evidence>
<sequence length="635" mass="71705">MVSSRPAPPGHKTVTTVTASTRIDIPLHPAKPSYETMNPRSAAVEFMGPLGAGAITLTTPLFAYLLYVGCNERLGCPSPFAERLYTVDANDVAELVTRMLDWKAHAIYVAWYAYMVLCWRVLPGAWVEGTVLRNGKKQVYKINAFATLLLTTGLILGLLINPATSSKGQELLSWMYDRWLGLLTAAFVVSLLQAIAVYAQSFTTGELLALGGNSGNFVYDFWMGRPLNPTPPSAPYFDIKQFNELRPGMILWWVLDLACLCEQSIRLGGLYRVTASMWCVLLMHGVYIFDALWNETSVLTTMDITTDGFGFMLSFGDLVWVPFTYSLQARYLAFHPTFLGRNGTLAILALEAVGYYIFRVSNKEKNDFRSGKDKKNLSFMKTKSGSRLITSGWWGRSRHPNYMGDWIMAWAWCLPTGFSTPITYFYVVYFAILLLHRQMRDDHACTEKYGEDWKESDLTIPVPAPAHPSIMSIDEIQVVPATEQDIPDILRLIQELAVYEKEPDAVTATPELIKENVFEKKYAECLLAKDGAEVIGMALYFFSFSTWLGQPGLYLEDLYVSPSRRNAGVGKLLFGHLGRIAKQRKCGRIEWRVLTWNEPSIAFYEKRLGAHPQNEWLGERLEGDEEIGRLEEFLQ</sequence>
<name>A0ACC2V558_9TREE</name>
<evidence type="ECO:0000313" key="1">
    <source>
        <dbReference type="EMBL" id="KAJ9094324.1"/>
    </source>
</evidence>
<organism evidence="1 2">
    <name type="scientific">Naganishia cerealis</name>
    <dbReference type="NCBI Taxonomy" id="610337"/>
    <lineage>
        <taxon>Eukaryota</taxon>
        <taxon>Fungi</taxon>
        <taxon>Dikarya</taxon>
        <taxon>Basidiomycota</taxon>
        <taxon>Agaricomycotina</taxon>
        <taxon>Tremellomycetes</taxon>
        <taxon>Filobasidiales</taxon>
        <taxon>Filobasidiaceae</taxon>
        <taxon>Naganishia</taxon>
    </lineage>
</organism>
<reference evidence="1" key="1">
    <citation type="submission" date="2023-04" db="EMBL/GenBank/DDBJ databases">
        <title>Draft Genome sequencing of Naganishia species isolated from polar environments using Oxford Nanopore Technology.</title>
        <authorList>
            <person name="Leo P."/>
            <person name="Venkateswaran K."/>
        </authorList>
    </citation>
    <scope>NUCLEOTIDE SEQUENCE</scope>
    <source>
        <strain evidence="1">MNA-CCFEE 5261</strain>
    </source>
</reference>
<keyword evidence="2" id="KW-1185">Reference proteome</keyword>
<dbReference type="Proteomes" id="UP001241377">
    <property type="component" value="Unassembled WGS sequence"/>
</dbReference>
<dbReference type="EMBL" id="JASBWR010000113">
    <property type="protein sequence ID" value="KAJ9094324.1"/>
    <property type="molecule type" value="Genomic_DNA"/>
</dbReference>
<accession>A0ACC2V558</accession>